<sequence>MNYIYINCGTTTSRGYLVRDGKPSGYVSKVVGTKDSSLSGGNDILLAGLREIYDVLIDRNGLFERDIESVWISGMATSPFGITEIPHMTMPVNAQKMYDESVTFYEESYFDRELRLLRGVKNVPDGTVVDLENIEYISSIRGEEIDIVGLLSSNYTPEGPFVVVAPSSHTQFCYVKDGALTDILSSFTGELRYALSRDTMLYGEQEHGDVAMTEQFVRKGCEYLRKYGFCRAVQIVHGANTFGILSKAERTQILNGIITGSVTDLLAQHISKKWTDVEEIVIFGGKPYIEAYQILLKDTLPSMPVRLITDINGNSFALSGFLELLKIEENAAH</sequence>
<evidence type="ECO:0000313" key="2">
    <source>
        <dbReference type="Proteomes" id="UP000034076"/>
    </source>
</evidence>
<dbReference type="EMBL" id="LAYJ01000068">
    <property type="protein sequence ID" value="KKI51630.1"/>
    <property type="molecule type" value="Genomic_DNA"/>
</dbReference>
<dbReference type="AlphaFoldDB" id="A0A0M2NN51"/>
<comment type="caution">
    <text evidence="1">The sequence shown here is derived from an EMBL/GenBank/DDBJ whole genome shotgun (WGS) entry which is preliminary data.</text>
</comment>
<dbReference type="InterPro" id="IPR042257">
    <property type="entry name" value="DGOK_C"/>
</dbReference>
<dbReference type="InterPro" id="IPR007729">
    <property type="entry name" value="DGOK"/>
</dbReference>
<dbReference type="PATRIC" id="fig|270498.16.peg.394"/>
<dbReference type="GO" id="GO:0034194">
    <property type="term" value="P:D-galactonate catabolic process"/>
    <property type="evidence" value="ECO:0007669"/>
    <property type="project" value="InterPro"/>
</dbReference>
<dbReference type="RefSeq" id="WP_046442733.1">
    <property type="nucleotide sequence ID" value="NZ_LAYJ01000068.1"/>
</dbReference>
<dbReference type="Gene3D" id="3.30.420.310">
    <property type="entry name" value="2-keto-3-deoxy-galactonokinase, C-terminal domain"/>
    <property type="match status" value="1"/>
</dbReference>
<dbReference type="Pfam" id="PF05035">
    <property type="entry name" value="DGOK"/>
    <property type="match status" value="1"/>
</dbReference>
<dbReference type="EC" id="2.7.1.58" evidence="1"/>
<keyword evidence="2" id="KW-1185">Reference proteome</keyword>
<dbReference type="OrthoDB" id="256574at2"/>
<name>A0A0M2NN51_9FIRM</name>
<proteinExistence type="predicted"/>
<keyword evidence="1" id="KW-0808">Transferase</keyword>
<evidence type="ECO:0000313" key="1">
    <source>
        <dbReference type="EMBL" id="KKI51630.1"/>
    </source>
</evidence>
<dbReference type="Proteomes" id="UP000034076">
    <property type="component" value="Unassembled WGS sequence"/>
</dbReference>
<protein>
    <submittedName>
        <fullName evidence="1">2-dehydro-3-deoxygalactonokinase</fullName>
        <ecNumber evidence="1">2.7.1.58</ecNumber>
    </submittedName>
</protein>
<accession>A0A0M2NN51</accession>
<reference evidence="1 2" key="1">
    <citation type="submission" date="2015-04" db="EMBL/GenBank/DDBJ databases">
        <title>Draft genome sequence of bacteremic isolate Catabacter hongkongensis type strain HKU16T.</title>
        <authorList>
            <person name="Lau S.K."/>
            <person name="Teng J.L."/>
            <person name="Huang Y."/>
            <person name="Curreem S.O."/>
            <person name="Tsui S.K."/>
            <person name="Woo P.C."/>
        </authorList>
    </citation>
    <scope>NUCLEOTIDE SEQUENCE [LARGE SCALE GENOMIC DNA]</scope>
    <source>
        <strain evidence="1 2">HKU16</strain>
    </source>
</reference>
<keyword evidence="1" id="KW-0418">Kinase</keyword>
<dbReference type="GO" id="GO:0008671">
    <property type="term" value="F:2-dehydro-3-deoxygalactonokinase activity"/>
    <property type="evidence" value="ECO:0007669"/>
    <property type="project" value="UniProtKB-EC"/>
</dbReference>
<dbReference type="STRING" id="270498.CHK_0796"/>
<gene>
    <name evidence="1" type="ORF">CHK_0796</name>
</gene>
<organism evidence="1 2">
    <name type="scientific">Christensenella hongkongensis</name>
    <dbReference type="NCBI Taxonomy" id="270498"/>
    <lineage>
        <taxon>Bacteria</taxon>
        <taxon>Bacillati</taxon>
        <taxon>Bacillota</taxon>
        <taxon>Clostridia</taxon>
        <taxon>Christensenellales</taxon>
        <taxon>Christensenellaceae</taxon>
        <taxon>Christensenella</taxon>
    </lineage>
</organism>